<dbReference type="EMBL" id="JBJURJ010000019">
    <property type="protein sequence ID" value="MFM9331576.1"/>
    <property type="molecule type" value="Genomic_DNA"/>
</dbReference>
<accession>A0ACC7P6I2</accession>
<dbReference type="Proteomes" id="UP001631969">
    <property type="component" value="Unassembled WGS sequence"/>
</dbReference>
<proteinExistence type="predicted"/>
<keyword evidence="2" id="KW-1185">Reference proteome</keyword>
<organism evidence="1 2">
    <name type="scientific">Paenibacillus mesotrionivorans</name>
    <dbReference type="NCBI Taxonomy" id="3160968"/>
    <lineage>
        <taxon>Bacteria</taxon>
        <taxon>Bacillati</taxon>
        <taxon>Bacillota</taxon>
        <taxon>Bacilli</taxon>
        <taxon>Bacillales</taxon>
        <taxon>Paenibacillaceae</taxon>
        <taxon>Paenibacillus</taxon>
    </lineage>
</organism>
<name>A0ACC7P6I2_9BACL</name>
<evidence type="ECO:0000313" key="2">
    <source>
        <dbReference type="Proteomes" id="UP001631969"/>
    </source>
</evidence>
<comment type="caution">
    <text evidence="1">The sequence shown here is derived from an EMBL/GenBank/DDBJ whole genome shotgun (WGS) entry which is preliminary data.</text>
</comment>
<protein>
    <submittedName>
        <fullName evidence="1">Toprim subfamily domain-containing protein</fullName>
    </submittedName>
</protein>
<reference evidence="1" key="1">
    <citation type="submission" date="2024-12" db="EMBL/GenBank/DDBJ databases">
        <authorList>
            <person name="Wu N."/>
        </authorList>
    </citation>
    <scope>NUCLEOTIDE SEQUENCE</scope>
    <source>
        <strain evidence="1">P15</strain>
    </source>
</reference>
<evidence type="ECO:0000313" key="1">
    <source>
        <dbReference type="EMBL" id="MFM9331576.1"/>
    </source>
</evidence>
<sequence>MLKQEIIDFIHTNYLKKGWELELDSLRESTNGYEVEIYQVSPRSRRRVGRITGGLNQVDRDLLVENDVSGLWGQVMKLFYSPHVKKTAHEVVRQAGNEAVLQEWISQGWVLRKIIYEPDGRTERRSEYVMGYELYLILEQQKMQNEERLEARASKWNRKLQVVLDSLNLQFDRTAGGCPGVESANFQNYRQSFWSFIKDIFTKMKENSSLKDIAEATRCGGQSWPEKKILLYADFIVALAEITVIRDQFDWKEIGARYYREIGGSKRFDAYKASFLETLEEGFGFPLHLVGLSSQGVITPIYFAGELNGAGGFRYPQGFLHATTDLTVFQTHFATACQTLWLVENRAVLTRMVAEANFLKDSDSLVIGLDGQIRAGHRKMIADVLVHSKQLSQVLVWCDTDHAGLIIARHVQALLHSAPQIKVKWILSDRGKIHDTPSKNDIYTWQVYEAAMMNRLSAEETGEQEAEMGGAERWMQWLEV</sequence>
<gene>
    <name evidence="1" type="ORF">ACI1P1_25075</name>
</gene>